<evidence type="ECO:0000313" key="2">
    <source>
        <dbReference type="EMBL" id="KAA0916057.1"/>
    </source>
</evidence>
<dbReference type="AlphaFoldDB" id="A0A5A9ZFK1"/>
<dbReference type="EMBL" id="VINQ01000006">
    <property type="protein sequence ID" value="KAA0916057.1"/>
    <property type="molecule type" value="Genomic_DNA"/>
</dbReference>
<gene>
    <name evidence="2" type="ORF">FLO80_10015</name>
</gene>
<dbReference type="Proteomes" id="UP000325291">
    <property type="component" value="Unassembled WGS sequence"/>
</dbReference>
<keyword evidence="1" id="KW-0732">Signal</keyword>
<reference evidence="2 3" key="1">
    <citation type="submission" date="2019-07" db="EMBL/GenBank/DDBJ databases">
        <title>Aquicoccus porphyridii gen. nov., sp. nov., isolated from a small marine red alga, Porphyridium marinum.</title>
        <authorList>
            <person name="Liu L."/>
        </authorList>
    </citation>
    <scope>NUCLEOTIDE SEQUENCE [LARGE SCALE GENOMIC DNA]</scope>
    <source>
        <strain evidence="2 3">L1 8-17</strain>
    </source>
</reference>
<organism evidence="2 3">
    <name type="scientific">Aquicoccus porphyridii</name>
    <dbReference type="NCBI Taxonomy" id="1852029"/>
    <lineage>
        <taxon>Bacteria</taxon>
        <taxon>Pseudomonadati</taxon>
        <taxon>Pseudomonadota</taxon>
        <taxon>Alphaproteobacteria</taxon>
        <taxon>Rhodobacterales</taxon>
        <taxon>Paracoccaceae</taxon>
        <taxon>Aquicoccus</taxon>
    </lineage>
</organism>
<dbReference type="RefSeq" id="WP_111367943.1">
    <property type="nucleotide sequence ID" value="NZ_JASHJG010000001.1"/>
</dbReference>
<feature type="chain" id="PRO_5023096745" evidence="1">
    <location>
        <begin position="22"/>
        <end position="137"/>
    </location>
</feature>
<comment type="caution">
    <text evidence="2">The sequence shown here is derived from an EMBL/GenBank/DDBJ whole genome shotgun (WGS) entry which is preliminary data.</text>
</comment>
<sequence>MKQIVLAILIVIGMSAHGAGAEETRIPAIETVITRQIEAFRADDIERAFDFASPTIQRIFRTPQLFGSMVQRGYPMVWRAGEVEFLELRMIDGQLWQKVRIRDAGGDLHLLDYQMIEQGDAWKINGVELLKAPGMAV</sequence>
<keyword evidence="3" id="KW-1185">Reference proteome</keyword>
<name>A0A5A9ZFK1_9RHOB</name>
<dbReference type="Pfam" id="PF16156">
    <property type="entry name" value="DUF4864"/>
    <property type="match status" value="1"/>
</dbReference>
<protein>
    <submittedName>
        <fullName evidence="2">DUF4864 domain-containing protein</fullName>
    </submittedName>
</protein>
<evidence type="ECO:0000313" key="3">
    <source>
        <dbReference type="Proteomes" id="UP000325291"/>
    </source>
</evidence>
<proteinExistence type="predicted"/>
<evidence type="ECO:0000256" key="1">
    <source>
        <dbReference type="SAM" id="SignalP"/>
    </source>
</evidence>
<accession>A0A5A9ZFK1</accession>
<feature type="signal peptide" evidence="1">
    <location>
        <begin position="1"/>
        <end position="21"/>
    </location>
</feature>
<dbReference type="InterPro" id="IPR032347">
    <property type="entry name" value="DUF4864"/>
</dbReference>